<name>A0A2P2J2J4_RHIMU</name>
<protein>
    <submittedName>
        <fullName evidence="1">Uncharacterized protein</fullName>
    </submittedName>
</protein>
<evidence type="ECO:0000313" key="1">
    <source>
        <dbReference type="EMBL" id="MBW87704.1"/>
    </source>
</evidence>
<dbReference type="EMBL" id="GGEC01007221">
    <property type="protein sequence ID" value="MBW87704.1"/>
    <property type="molecule type" value="Transcribed_RNA"/>
</dbReference>
<reference evidence="1" key="1">
    <citation type="submission" date="2018-02" db="EMBL/GenBank/DDBJ databases">
        <title>Rhizophora mucronata_Transcriptome.</title>
        <authorList>
            <person name="Meera S.P."/>
            <person name="Sreeshan A."/>
            <person name="Augustine A."/>
        </authorList>
    </citation>
    <scope>NUCLEOTIDE SEQUENCE</scope>
    <source>
        <tissue evidence="1">Leaf</tissue>
    </source>
</reference>
<dbReference type="AlphaFoldDB" id="A0A2P2J2J4"/>
<accession>A0A2P2J2J4</accession>
<organism evidence="1">
    <name type="scientific">Rhizophora mucronata</name>
    <name type="common">Asiatic mangrove</name>
    <dbReference type="NCBI Taxonomy" id="61149"/>
    <lineage>
        <taxon>Eukaryota</taxon>
        <taxon>Viridiplantae</taxon>
        <taxon>Streptophyta</taxon>
        <taxon>Embryophyta</taxon>
        <taxon>Tracheophyta</taxon>
        <taxon>Spermatophyta</taxon>
        <taxon>Magnoliopsida</taxon>
        <taxon>eudicotyledons</taxon>
        <taxon>Gunneridae</taxon>
        <taxon>Pentapetalae</taxon>
        <taxon>rosids</taxon>
        <taxon>fabids</taxon>
        <taxon>Malpighiales</taxon>
        <taxon>Rhizophoraceae</taxon>
        <taxon>Rhizophora</taxon>
    </lineage>
</organism>
<proteinExistence type="predicted"/>
<sequence length="26" mass="2711">MPAHPACCVGGIPKPSSFNFSNPSKH</sequence>